<feature type="non-terminal residue" evidence="2">
    <location>
        <position position="1"/>
    </location>
</feature>
<evidence type="ECO:0000313" key="2">
    <source>
        <dbReference type="EMBL" id="CAA9290040.1"/>
    </source>
</evidence>
<evidence type="ECO:0000256" key="1">
    <source>
        <dbReference type="SAM" id="MobiDB-lite"/>
    </source>
</evidence>
<gene>
    <name evidence="2" type="ORF">AVDCRST_MAG11-45</name>
</gene>
<name>A0A6J4JXQ9_9BACT</name>
<dbReference type="AlphaFoldDB" id="A0A6J4JXQ9"/>
<reference evidence="2" key="1">
    <citation type="submission" date="2020-02" db="EMBL/GenBank/DDBJ databases">
        <authorList>
            <person name="Meier V. D."/>
        </authorList>
    </citation>
    <scope>NUCLEOTIDE SEQUENCE</scope>
    <source>
        <strain evidence="2">AVDCRST_MAG11</strain>
    </source>
</reference>
<feature type="compositionally biased region" description="Basic residues" evidence="1">
    <location>
        <begin position="100"/>
        <end position="109"/>
    </location>
</feature>
<feature type="non-terminal residue" evidence="2">
    <location>
        <position position="152"/>
    </location>
</feature>
<feature type="region of interest" description="Disordered" evidence="1">
    <location>
        <begin position="83"/>
        <end position="152"/>
    </location>
</feature>
<accession>A0A6J4JXQ9</accession>
<organism evidence="2">
    <name type="scientific">uncultured Gemmatimonadaceae bacterium</name>
    <dbReference type="NCBI Taxonomy" id="246130"/>
    <lineage>
        <taxon>Bacteria</taxon>
        <taxon>Pseudomonadati</taxon>
        <taxon>Gemmatimonadota</taxon>
        <taxon>Gemmatimonadia</taxon>
        <taxon>Gemmatimonadales</taxon>
        <taxon>Gemmatimonadaceae</taxon>
        <taxon>environmental samples</taxon>
    </lineage>
</organism>
<dbReference type="EMBL" id="CADCTU010000014">
    <property type="protein sequence ID" value="CAA9290040.1"/>
    <property type="molecule type" value="Genomic_DNA"/>
</dbReference>
<protein>
    <submittedName>
        <fullName evidence="2">Uncharacterized protein</fullName>
    </submittedName>
</protein>
<sequence length="152" mass="16388">HRPHHPARLRRRRRLSAGVPPGDGVAAAHGGAGAERALWPPANPALRRAADRQQLFLGRAVGHRHRRAAAPVARAGPAVRLRLRRGGARADQLGRPAGHQGRHLFRGRRSPPPGDHRGHRGHLRLGRGPDPARAPQPSLGGRPHGRPTPARL</sequence>
<proteinExistence type="predicted"/>